<dbReference type="SUPFAM" id="SSF46785">
    <property type="entry name" value="Winged helix' DNA-binding domain"/>
    <property type="match status" value="2"/>
</dbReference>
<keyword evidence="7" id="KW-1185">Reference proteome</keyword>
<dbReference type="Proteomes" id="UP000295788">
    <property type="component" value="Unassembled WGS sequence"/>
</dbReference>
<dbReference type="RefSeq" id="WP_132766956.1">
    <property type="nucleotide sequence ID" value="NZ_SMAB01000002.1"/>
</dbReference>
<comment type="similarity">
    <text evidence="5">Belongs to the ScpB family.</text>
</comment>
<dbReference type="InterPro" id="IPR036390">
    <property type="entry name" value="WH_DNA-bd_sf"/>
</dbReference>
<evidence type="ECO:0000313" key="7">
    <source>
        <dbReference type="Proteomes" id="UP000295788"/>
    </source>
</evidence>
<dbReference type="InterPro" id="IPR005234">
    <property type="entry name" value="ScpB_csome_segregation"/>
</dbReference>
<dbReference type="PIRSF" id="PIRSF019345">
    <property type="entry name" value="ScpB"/>
    <property type="match status" value="1"/>
</dbReference>
<comment type="function">
    <text evidence="5">Participates in chromosomal partition during cell division. May act via the formation of a condensin-like complex containing Smc and ScpA that pull DNA away from mid-cell into both cell halves.</text>
</comment>
<name>A0A4R3KK61_9BACI</name>
<dbReference type="GO" id="GO:0006260">
    <property type="term" value="P:DNA replication"/>
    <property type="evidence" value="ECO:0007669"/>
    <property type="project" value="UniProtKB-UniRule"/>
</dbReference>
<proteinExistence type="inferred from homology"/>
<sequence>MDYDYNKIKAAIEGLLFVAGDEGIEAKQLSQILEIDVETIEDIIYDMQADYRRENRGLQIIQMANMYQLTTLPEHAIYFERLAASPTHATLSQAALETLSIIAYKQPITRSEIEEIRGVKSEKAINTLTSKGLIKEVGRMEGIGRPILYGTTTEFLNYFGLKNLNDLPPLPEDIMVDEDEEFELFRRD</sequence>
<dbReference type="GO" id="GO:0051304">
    <property type="term" value="P:chromosome separation"/>
    <property type="evidence" value="ECO:0007669"/>
    <property type="project" value="InterPro"/>
</dbReference>
<dbReference type="AlphaFoldDB" id="A0A4R3KK61"/>
<dbReference type="PANTHER" id="PTHR34298">
    <property type="entry name" value="SEGREGATION AND CONDENSATION PROTEIN B"/>
    <property type="match status" value="1"/>
</dbReference>
<dbReference type="OrthoDB" id="9806226at2"/>
<reference evidence="6 7" key="1">
    <citation type="submission" date="2019-03" db="EMBL/GenBank/DDBJ databases">
        <title>Genomic Encyclopedia of Type Strains, Phase IV (KMG-IV): sequencing the most valuable type-strain genomes for metagenomic binning, comparative biology and taxonomic classification.</title>
        <authorList>
            <person name="Goeker M."/>
        </authorList>
    </citation>
    <scope>NUCLEOTIDE SEQUENCE [LARGE SCALE GENOMIC DNA]</scope>
    <source>
        <strain evidence="6 7">DSM 23802</strain>
    </source>
</reference>
<gene>
    <name evidence="5" type="primary">scpB</name>
    <name evidence="6" type="ORF">EDD72_102135</name>
</gene>
<comment type="subunit">
    <text evidence="5">Homodimer. Homodimerization may be required to stabilize the binding of ScpA to the Smc head domains. Component of a cohesin-like complex composed of ScpA, ScpB and the Smc homodimer, in which ScpA and ScpB bind to the head domain of Smc. The presence of the three proteins is required for the association of the complex with DNA.</text>
</comment>
<organism evidence="6 7">
    <name type="scientific">Tepidibacillus fermentans</name>
    <dbReference type="NCBI Taxonomy" id="1281767"/>
    <lineage>
        <taxon>Bacteria</taxon>
        <taxon>Bacillati</taxon>
        <taxon>Bacillota</taxon>
        <taxon>Bacilli</taxon>
        <taxon>Bacillales</taxon>
        <taxon>Bacillaceae</taxon>
        <taxon>Tepidibacillus</taxon>
    </lineage>
</organism>
<dbReference type="PANTHER" id="PTHR34298:SF2">
    <property type="entry name" value="SEGREGATION AND CONDENSATION PROTEIN B"/>
    <property type="match status" value="1"/>
</dbReference>
<protein>
    <recommendedName>
        <fullName evidence="5">Segregation and condensation protein B</fullName>
    </recommendedName>
</protein>
<evidence type="ECO:0000313" key="6">
    <source>
        <dbReference type="EMBL" id="TCS84094.1"/>
    </source>
</evidence>
<evidence type="ECO:0000256" key="1">
    <source>
        <dbReference type="ARBA" id="ARBA00022490"/>
    </source>
</evidence>
<evidence type="ECO:0000256" key="2">
    <source>
        <dbReference type="ARBA" id="ARBA00022618"/>
    </source>
</evidence>
<accession>A0A4R3KK61</accession>
<dbReference type="HAMAP" id="MF_01804">
    <property type="entry name" value="ScpB"/>
    <property type="match status" value="1"/>
</dbReference>
<dbReference type="InterPro" id="IPR036388">
    <property type="entry name" value="WH-like_DNA-bd_sf"/>
</dbReference>
<dbReference type="EMBL" id="SMAB01000002">
    <property type="protein sequence ID" value="TCS84094.1"/>
    <property type="molecule type" value="Genomic_DNA"/>
</dbReference>
<evidence type="ECO:0000256" key="3">
    <source>
        <dbReference type="ARBA" id="ARBA00022829"/>
    </source>
</evidence>
<comment type="subcellular location">
    <subcellularLocation>
        <location evidence="5">Cytoplasm</location>
    </subcellularLocation>
    <text evidence="5">Associated with two foci at the outer edges of the nucleoid region in young cells, and at four foci within both cell halves in older cells.</text>
</comment>
<evidence type="ECO:0000256" key="5">
    <source>
        <dbReference type="HAMAP-Rule" id="MF_01804"/>
    </source>
</evidence>
<keyword evidence="3 5" id="KW-0159">Chromosome partition</keyword>
<dbReference type="Gene3D" id="1.10.10.10">
    <property type="entry name" value="Winged helix-like DNA-binding domain superfamily/Winged helix DNA-binding domain"/>
    <property type="match status" value="2"/>
</dbReference>
<dbReference type="NCBIfam" id="TIGR00281">
    <property type="entry name" value="SMC-Scp complex subunit ScpB"/>
    <property type="match status" value="1"/>
</dbReference>
<comment type="caution">
    <text evidence="6">The sequence shown here is derived from an EMBL/GenBank/DDBJ whole genome shotgun (WGS) entry which is preliminary data.</text>
</comment>
<dbReference type="GO" id="GO:0005737">
    <property type="term" value="C:cytoplasm"/>
    <property type="evidence" value="ECO:0007669"/>
    <property type="project" value="UniProtKB-SubCell"/>
</dbReference>
<keyword evidence="1 5" id="KW-0963">Cytoplasm</keyword>
<dbReference type="GO" id="GO:0051301">
    <property type="term" value="P:cell division"/>
    <property type="evidence" value="ECO:0007669"/>
    <property type="project" value="UniProtKB-KW"/>
</dbReference>
<keyword evidence="4 5" id="KW-0131">Cell cycle</keyword>
<dbReference type="Pfam" id="PF04079">
    <property type="entry name" value="SMC_ScpB"/>
    <property type="match status" value="1"/>
</dbReference>
<evidence type="ECO:0000256" key="4">
    <source>
        <dbReference type="ARBA" id="ARBA00023306"/>
    </source>
</evidence>
<keyword evidence="2 5" id="KW-0132">Cell division</keyword>